<reference evidence="1 2" key="2">
    <citation type="submission" date="2018-06" db="EMBL/GenBank/DDBJ databases">
        <title>Metagenomic assembly of (sub)arctic Cyanobacteria and their associated microbiome from non-axenic cultures.</title>
        <authorList>
            <person name="Baurain D."/>
        </authorList>
    </citation>
    <scope>NUCLEOTIDE SEQUENCE [LARGE SCALE GENOMIC DNA]</scope>
    <source>
        <strain evidence="1">ULC027bin1</strain>
    </source>
</reference>
<reference evidence="2" key="1">
    <citation type="submission" date="2018-04" db="EMBL/GenBank/DDBJ databases">
        <authorList>
            <person name="Cornet L."/>
        </authorList>
    </citation>
    <scope>NUCLEOTIDE SEQUENCE [LARGE SCALE GENOMIC DNA]</scope>
</reference>
<accession>A0A2W4XS33</accession>
<name>A0A2W4XS33_9CYAN</name>
<dbReference type="AlphaFoldDB" id="A0A2W4XS33"/>
<dbReference type="EMBL" id="QBMP01000011">
    <property type="protein sequence ID" value="PZO60350.1"/>
    <property type="molecule type" value="Genomic_DNA"/>
</dbReference>
<comment type="caution">
    <text evidence="1">The sequence shown here is derived from an EMBL/GenBank/DDBJ whole genome shotgun (WGS) entry which is preliminary data.</text>
</comment>
<evidence type="ECO:0000313" key="1">
    <source>
        <dbReference type="EMBL" id="PZO60350.1"/>
    </source>
</evidence>
<gene>
    <name evidence="1" type="ORF">DCF15_02350</name>
</gene>
<organism evidence="1 2">
    <name type="scientific">Phormidesmis priestleyi</name>
    <dbReference type="NCBI Taxonomy" id="268141"/>
    <lineage>
        <taxon>Bacteria</taxon>
        <taxon>Bacillati</taxon>
        <taxon>Cyanobacteriota</taxon>
        <taxon>Cyanophyceae</taxon>
        <taxon>Leptolyngbyales</taxon>
        <taxon>Leptolyngbyaceae</taxon>
        <taxon>Phormidesmis</taxon>
    </lineage>
</organism>
<sequence length="150" mass="17222">NRSEPFVVFLIGMRVNQLRAVKKWMMVAQAMGPMMQSLSQYPEKGLLGSEMFFRAWPLETCMVSYWRSFDDLTRFARRDGDSHWPAWQQFMRDVGADGSVGIWHETYRIDPADYECIYSNMPAFGLAAATTHVPISEKTRTAKARMGVTP</sequence>
<dbReference type="InterPro" id="IPR025444">
    <property type="entry name" value="Monooxy_af470"/>
</dbReference>
<dbReference type="Pfam" id="PF13826">
    <property type="entry name" value="Monooxy_af470-like"/>
    <property type="match status" value="1"/>
</dbReference>
<proteinExistence type="predicted"/>
<protein>
    <submittedName>
        <fullName evidence="1">DUF4188 domain-containing protein</fullName>
    </submittedName>
</protein>
<dbReference type="Proteomes" id="UP000249794">
    <property type="component" value="Unassembled WGS sequence"/>
</dbReference>
<evidence type="ECO:0000313" key="2">
    <source>
        <dbReference type="Proteomes" id="UP000249794"/>
    </source>
</evidence>
<feature type="non-terminal residue" evidence="1">
    <location>
        <position position="1"/>
    </location>
</feature>